<comment type="subcellular location">
    <subcellularLocation>
        <location evidence="1">Cell envelope</location>
    </subcellularLocation>
</comment>
<dbReference type="EMBL" id="JYNZ01000003">
    <property type="protein sequence ID" value="KXK26464.1"/>
    <property type="molecule type" value="Genomic_DNA"/>
</dbReference>
<dbReference type="InterPro" id="IPR011053">
    <property type="entry name" value="Single_hybrid_motif"/>
</dbReference>
<reference evidence="4 5" key="1">
    <citation type="submission" date="2015-02" db="EMBL/GenBank/DDBJ databases">
        <title>Improved understanding of the partial-nitritation anammox process through 23 genomes representing the majority of the microbial community.</title>
        <authorList>
            <person name="Speth D.R."/>
            <person name="In T Zandt M."/>
            <person name="Guerrero Cruz S."/>
            <person name="Jetten M.S."/>
            <person name="Dutilh B.E."/>
        </authorList>
    </citation>
    <scope>NUCLEOTIDE SEQUENCE [LARGE SCALE GENOMIC DNA]</scope>
    <source>
        <strain evidence="4">OLB20</strain>
    </source>
</reference>
<keyword evidence="3" id="KW-1133">Transmembrane helix</keyword>
<name>A0A136LXS5_9BACT</name>
<evidence type="ECO:0000256" key="3">
    <source>
        <dbReference type="SAM" id="Phobius"/>
    </source>
</evidence>
<comment type="caution">
    <text evidence="4">The sequence shown here is derived from an EMBL/GenBank/DDBJ whole genome shotgun (WGS) entry which is preliminary data.</text>
</comment>
<gene>
    <name evidence="4" type="primary">macA</name>
    <name evidence="4" type="ORF">TR69_WS6001000468</name>
</gene>
<dbReference type="STRING" id="1617426.TR69_WS6001000468"/>
<keyword evidence="3" id="KW-0472">Membrane</keyword>
<protein>
    <submittedName>
        <fullName evidence="4">Macrolide export protein MacA</fullName>
    </submittedName>
</protein>
<organism evidence="4 5">
    <name type="scientific">candidate division WS6 bacterium OLB20</name>
    <dbReference type="NCBI Taxonomy" id="1617426"/>
    <lineage>
        <taxon>Bacteria</taxon>
        <taxon>Candidatus Dojkabacteria</taxon>
    </lineage>
</organism>
<accession>A0A136LXS5</accession>
<evidence type="ECO:0000256" key="1">
    <source>
        <dbReference type="ARBA" id="ARBA00004196"/>
    </source>
</evidence>
<sequence>MNALRQKLKSMRTLVTLLIIVIIILFGILVVTRDRTRPLPAEALDLATVRTIDATVEVDGNIDGVRSTELSLPSGAKILEVTVKEGMRVSADELLLTYESTGFTGTTESELRAPFAGLVTLIDVVAGESVFNSTQPVVVITDDSSLVIELAVNENDIGDVKEDQPARLVFPALSFDDEYDATVSAVGVSPLKTGAAVNYPVTVTPEDIPQAVRLGMSVEVSIRTDRAENVLSVPVNFLIERDDNYFVKVITFTDSERSDYDIVETEVEVGLKTGTFAEVTSGIREGTQIIEPSFTVERSFGFF</sequence>
<evidence type="ECO:0000313" key="4">
    <source>
        <dbReference type="EMBL" id="KXK26464.1"/>
    </source>
</evidence>
<keyword evidence="2" id="KW-0175">Coiled coil</keyword>
<evidence type="ECO:0000256" key="2">
    <source>
        <dbReference type="ARBA" id="ARBA00023054"/>
    </source>
</evidence>
<proteinExistence type="predicted"/>
<dbReference type="SUPFAM" id="SSF51230">
    <property type="entry name" value="Single hybrid motif"/>
    <property type="match status" value="1"/>
</dbReference>
<dbReference type="Proteomes" id="UP000070457">
    <property type="component" value="Unassembled WGS sequence"/>
</dbReference>
<dbReference type="GO" id="GO:0030313">
    <property type="term" value="C:cell envelope"/>
    <property type="evidence" value="ECO:0007669"/>
    <property type="project" value="UniProtKB-SubCell"/>
</dbReference>
<dbReference type="PANTHER" id="PTHR32347">
    <property type="entry name" value="EFFLUX SYSTEM COMPONENT YKNX-RELATED"/>
    <property type="match status" value="1"/>
</dbReference>
<dbReference type="Gene3D" id="2.40.50.100">
    <property type="match status" value="1"/>
</dbReference>
<feature type="transmembrane region" description="Helical" evidence="3">
    <location>
        <begin position="12"/>
        <end position="31"/>
    </location>
</feature>
<dbReference type="InterPro" id="IPR050465">
    <property type="entry name" value="UPF0194_transport"/>
</dbReference>
<dbReference type="Gene3D" id="2.40.30.170">
    <property type="match status" value="1"/>
</dbReference>
<dbReference type="PANTHER" id="PTHR32347:SF23">
    <property type="entry name" value="BLL5650 PROTEIN"/>
    <property type="match status" value="1"/>
</dbReference>
<dbReference type="AlphaFoldDB" id="A0A136LXS5"/>
<keyword evidence="3" id="KW-0812">Transmembrane</keyword>
<dbReference type="Gene3D" id="2.40.420.20">
    <property type="match status" value="1"/>
</dbReference>
<evidence type="ECO:0000313" key="5">
    <source>
        <dbReference type="Proteomes" id="UP000070457"/>
    </source>
</evidence>